<evidence type="ECO:0000313" key="3">
    <source>
        <dbReference type="Proteomes" id="UP000276133"/>
    </source>
</evidence>
<dbReference type="EMBL" id="REGN01005553">
    <property type="protein sequence ID" value="RNA12945.1"/>
    <property type="molecule type" value="Genomic_DNA"/>
</dbReference>
<name>A0A3M7QPN4_BRAPC</name>
<comment type="caution">
    <text evidence="2">The sequence shown here is derived from an EMBL/GenBank/DDBJ whole genome shotgun (WGS) entry which is preliminary data.</text>
</comment>
<organism evidence="2 3">
    <name type="scientific">Brachionus plicatilis</name>
    <name type="common">Marine rotifer</name>
    <name type="synonym">Brachionus muelleri</name>
    <dbReference type="NCBI Taxonomy" id="10195"/>
    <lineage>
        <taxon>Eukaryota</taxon>
        <taxon>Metazoa</taxon>
        <taxon>Spiralia</taxon>
        <taxon>Gnathifera</taxon>
        <taxon>Rotifera</taxon>
        <taxon>Eurotatoria</taxon>
        <taxon>Monogononta</taxon>
        <taxon>Pseudotrocha</taxon>
        <taxon>Ploima</taxon>
        <taxon>Brachionidae</taxon>
        <taxon>Brachionus</taxon>
    </lineage>
</organism>
<gene>
    <name evidence="2" type="ORF">BpHYR1_041052</name>
</gene>
<proteinExistence type="predicted"/>
<feature type="transmembrane region" description="Helical" evidence="1">
    <location>
        <begin position="7"/>
        <end position="26"/>
    </location>
</feature>
<evidence type="ECO:0000256" key="1">
    <source>
        <dbReference type="SAM" id="Phobius"/>
    </source>
</evidence>
<keyword evidence="1" id="KW-0472">Membrane</keyword>
<keyword evidence="1" id="KW-0812">Transmembrane</keyword>
<keyword evidence="1" id="KW-1133">Transmembrane helix</keyword>
<sequence>MKSSRAVSLFRIMVCMNLICLVSSILCNERGRVVTTPGHNDIRIGHRRSNVVLERWLDVLVVLSDNRVEAPAALGYVSLESSGQPDVRIGVNKYFNVHQIYELLAGKGHDSLKNDHIGTIHCFGSRFPRVSGEVVHWYVDLFASFQLVQGLDDEVKVEGVRVVEIVLVSICQLVLFFGQHFVERVHAEERDPLDRSRTRAACPPCRWSWIRVCAHWCPFPTCSSFWLG</sequence>
<accession>A0A3M7QPN4</accession>
<dbReference type="AlphaFoldDB" id="A0A3M7QPN4"/>
<reference evidence="2 3" key="1">
    <citation type="journal article" date="2018" name="Sci. Rep.">
        <title>Genomic signatures of local adaptation to the degree of environmental predictability in rotifers.</title>
        <authorList>
            <person name="Franch-Gras L."/>
            <person name="Hahn C."/>
            <person name="Garcia-Roger E.M."/>
            <person name="Carmona M.J."/>
            <person name="Serra M."/>
            <person name="Gomez A."/>
        </authorList>
    </citation>
    <scope>NUCLEOTIDE SEQUENCE [LARGE SCALE GENOMIC DNA]</scope>
    <source>
        <strain evidence="2">HYR1</strain>
    </source>
</reference>
<dbReference type="Proteomes" id="UP000276133">
    <property type="component" value="Unassembled WGS sequence"/>
</dbReference>
<evidence type="ECO:0000313" key="2">
    <source>
        <dbReference type="EMBL" id="RNA12945.1"/>
    </source>
</evidence>
<protein>
    <submittedName>
        <fullName evidence="2">Uncharacterized protein</fullName>
    </submittedName>
</protein>
<keyword evidence="3" id="KW-1185">Reference proteome</keyword>